<sequence>MSQIDIRKQNVFTGAATPTMVSKGNLLRRSELETFNKIIYGKLPIDAFDQFVTNWKANGGDQITQEVNDWFKSVSAK</sequence>
<protein>
    <recommendedName>
        <fullName evidence="3">Extracellular solute-binding protein</fullName>
    </recommendedName>
</protein>
<reference evidence="1 2" key="1">
    <citation type="submission" date="2018-06" db="EMBL/GenBank/DDBJ databases">
        <title>Genomic Encyclopedia of Type Strains, Phase III (KMG-III): the genomes of soil and plant-associated and newly described type strains.</title>
        <authorList>
            <person name="Whitman W."/>
        </authorList>
    </citation>
    <scope>NUCLEOTIDE SEQUENCE [LARGE SCALE GENOMIC DNA]</scope>
    <source>
        <strain evidence="1 2">CECT 7022</strain>
    </source>
</reference>
<evidence type="ECO:0000313" key="1">
    <source>
        <dbReference type="EMBL" id="PYE47858.1"/>
    </source>
</evidence>
<dbReference type="Proteomes" id="UP000247790">
    <property type="component" value="Unassembled WGS sequence"/>
</dbReference>
<name>A0A2V4VGJ6_PAEBA</name>
<dbReference type="SUPFAM" id="SSF53850">
    <property type="entry name" value="Periplasmic binding protein-like II"/>
    <property type="match status" value="1"/>
</dbReference>
<dbReference type="AlphaFoldDB" id="A0A2V4VGJ6"/>
<accession>A0A2V4VGJ6</accession>
<organism evidence="1 2">
    <name type="scientific">Paenibacillus barcinonensis</name>
    <dbReference type="NCBI Taxonomy" id="198119"/>
    <lineage>
        <taxon>Bacteria</taxon>
        <taxon>Bacillati</taxon>
        <taxon>Bacillota</taxon>
        <taxon>Bacilli</taxon>
        <taxon>Bacillales</taxon>
        <taxon>Paenibacillaceae</taxon>
        <taxon>Paenibacillus</taxon>
    </lineage>
</organism>
<comment type="caution">
    <text evidence="1">The sequence shown here is derived from an EMBL/GenBank/DDBJ whole genome shotgun (WGS) entry which is preliminary data.</text>
</comment>
<dbReference type="EMBL" id="QJSW01000011">
    <property type="protein sequence ID" value="PYE47858.1"/>
    <property type="molecule type" value="Genomic_DNA"/>
</dbReference>
<evidence type="ECO:0000313" key="2">
    <source>
        <dbReference type="Proteomes" id="UP000247790"/>
    </source>
</evidence>
<evidence type="ECO:0008006" key="3">
    <source>
        <dbReference type="Google" id="ProtNLM"/>
    </source>
</evidence>
<dbReference type="RefSeq" id="WP_425271036.1">
    <property type="nucleotide sequence ID" value="NZ_CP054614.1"/>
</dbReference>
<dbReference type="Gene3D" id="3.40.190.10">
    <property type="entry name" value="Periplasmic binding protein-like II"/>
    <property type="match status" value="1"/>
</dbReference>
<proteinExistence type="predicted"/>
<gene>
    <name evidence="1" type="ORF">DFQ00_111157</name>
</gene>